<protein>
    <submittedName>
        <fullName evidence="5">MarR family winged helix-turn-helix transcriptional regulator</fullName>
    </submittedName>
</protein>
<gene>
    <name evidence="5" type="ORF">QO231_25050</name>
</gene>
<proteinExistence type="predicted"/>
<keyword evidence="3" id="KW-0804">Transcription</keyword>
<dbReference type="InterPro" id="IPR000835">
    <property type="entry name" value="HTH_MarR-typ"/>
</dbReference>
<dbReference type="RefSeq" id="WP_316782736.1">
    <property type="nucleotide sequence ID" value="NZ_JASMWN010000045.1"/>
</dbReference>
<keyword evidence="1" id="KW-0805">Transcription regulation</keyword>
<dbReference type="Pfam" id="PF12802">
    <property type="entry name" value="MarR_2"/>
    <property type="match status" value="1"/>
</dbReference>
<dbReference type="Proteomes" id="UP001255416">
    <property type="component" value="Unassembled WGS sequence"/>
</dbReference>
<dbReference type="InterPro" id="IPR023187">
    <property type="entry name" value="Tscrpt_reg_MarR-type_CS"/>
</dbReference>
<evidence type="ECO:0000313" key="6">
    <source>
        <dbReference type="Proteomes" id="UP001255416"/>
    </source>
</evidence>
<dbReference type="PROSITE" id="PS50995">
    <property type="entry name" value="HTH_MARR_2"/>
    <property type="match status" value="1"/>
</dbReference>
<dbReference type="SUPFAM" id="SSF46785">
    <property type="entry name" value="Winged helix' DNA-binding domain"/>
    <property type="match status" value="1"/>
</dbReference>
<evidence type="ECO:0000313" key="5">
    <source>
        <dbReference type="EMBL" id="MDU9007092.1"/>
    </source>
</evidence>
<name>A0ABU3VLN1_9RHOB</name>
<dbReference type="EMBL" id="JASMWN010000045">
    <property type="protein sequence ID" value="MDU9007092.1"/>
    <property type="molecule type" value="Genomic_DNA"/>
</dbReference>
<accession>A0ABU3VLN1</accession>
<comment type="caution">
    <text evidence="5">The sequence shown here is derived from an EMBL/GenBank/DDBJ whole genome shotgun (WGS) entry which is preliminary data.</text>
</comment>
<dbReference type="SMART" id="SM00347">
    <property type="entry name" value="HTH_MARR"/>
    <property type="match status" value="1"/>
</dbReference>
<evidence type="ECO:0000256" key="2">
    <source>
        <dbReference type="ARBA" id="ARBA00023125"/>
    </source>
</evidence>
<dbReference type="PROSITE" id="PS01117">
    <property type="entry name" value="HTH_MARR_1"/>
    <property type="match status" value="1"/>
</dbReference>
<evidence type="ECO:0000259" key="4">
    <source>
        <dbReference type="PROSITE" id="PS50995"/>
    </source>
</evidence>
<dbReference type="InterPro" id="IPR036388">
    <property type="entry name" value="WH-like_DNA-bd_sf"/>
</dbReference>
<dbReference type="Gene3D" id="1.10.10.10">
    <property type="entry name" value="Winged helix-like DNA-binding domain superfamily/Winged helix DNA-binding domain"/>
    <property type="match status" value="1"/>
</dbReference>
<evidence type="ECO:0000256" key="3">
    <source>
        <dbReference type="ARBA" id="ARBA00023163"/>
    </source>
</evidence>
<keyword evidence="2" id="KW-0238">DNA-binding</keyword>
<organism evidence="5 6">
    <name type="scientific">Sedimentitalea todarodis</name>
    <dbReference type="NCBI Taxonomy" id="1631240"/>
    <lineage>
        <taxon>Bacteria</taxon>
        <taxon>Pseudomonadati</taxon>
        <taxon>Pseudomonadota</taxon>
        <taxon>Alphaproteobacteria</taxon>
        <taxon>Rhodobacterales</taxon>
        <taxon>Paracoccaceae</taxon>
        <taxon>Sedimentitalea</taxon>
    </lineage>
</organism>
<keyword evidence="6" id="KW-1185">Reference proteome</keyword>
<feature type="domain" description="HTH marR-type" evidence="4">
    <location>
        <begin position="31"/>
        <end position="166"/>
    </location>
</feature>
<reference evidence="6" key="1">
    <citation type="submission" date="2023-05" db="EMBL/GenBank/DDBJ databases">
        <title>Sedimentitalea sp. nov. JM2-8.</title>
        <authorList>
            <person name="Huang J."/>
        </authorList>
    </citation>
    <scope>NUCLEOTIDE SEQUENCE [LARGE SCALE GENOMIC DNA]</scope>
    <source>
        <strain evidence="6">KHS03</strain>
    </source>
</reference>
<evidence type="ECO:0000256" key="1">
    <source>
        <dbReference type="ARBA" id="ARBA00023015"/>
    </source>
</evidence>
<dbReference type="InterPro" id="IPR036390">
    <property type="entry name" value="WH_DNA-bd_sf"/>
</dbReference>
<sequence>MTASILKDAERYLKTSSKWVSGEGTAEDITSDDLFATTELMFLAYLGTLEDTALQLKEVGLGRIHHRLLYVAVKKPGKSVGDILTFLRVTNQNIHRPLGDLVKLGYVEQRTSVTDRRKRELHATPKGVEMFEFLVQRQYDRFRGVYDTVGPESLKEFWKVLWCILDQHDRDWLLKEQQPES</sequence>